<name>A0A6C0KSQ1_9ZZZZ</name>
<evidence type="ECO:0000313" key="1">
    <source>
        <dbReference type="EMBL" id="QHU20293.1"/>
    </source>
</evidence>
<proteinExistence type="predicted"/>
<dbReference type="EMBL" id="MN740967">
    <property type="protein sequence ID" value="QHU20293.1"/>
    <property type="molecule type" value="Genomic_DNA"/>
</dbReference>
<sequence>MRALPFIVAKPNDNKIICNKCIIPYIITSKIFI</sequence>
<reference evidence="1" key="1">
    <citation type="journal article" date="2020" name="Nature">
        <title>Giant virus diversity and host interactions through global metagenomics.</title>
        <authorList>
            <person name="Schulz F."/>
            <person name="Roux S."/>
            <person name="Paez-Espino D."/>
            <person name="Jungbluth S."/>
            <person name="Walsh D.A."/>
            <person name="Denef V.J."/>
            <person name="McMahon K.D."/>
            <person name="Konstantinidis K.T."/>
            <person name="Eloe-Fadrosh E.A."/>
            <person name="Kyrpides N.C."/>
            <person name="Woyke T."/>
        </authorList>
    </citation>
    <scope>NUCLEOTIDE SEQUENCE</scope>
    <source>
        <strain evidence="1">GVMAG-S-3300013014-136</strain>
    </source>
</reference>
<accession>A0A6C0KSQ1</accession>
<protein>
    <submittedName>
        <fullName evidence="1">Uncharacterized protein</fullName>
    </submittedName>
</protein>
<organism evidence="1">
    <name type="scientific">viral metagenome</name>
    <dbReference type="NCBI Taxonomy" id="1070528"/>
    <lineage>
        <taxon>unclassified sequences</taxon>
        <taxon>metagenomes</taxon>
        <taxon>organismal metagenomes</taxon>
    </lineage>
</organism>
<dbReference type="AlphaFoldDB" id="A0A6C0KSQ1"/>